<organism evidence="2 3">
    <name type="scientific">Mangrovibacter phragmitis</name>
    <dbReference type="NCBI Taxonomy" id="1691903"/>
    <lineage>
        <taxon>Bacteria</taxon>
        <taxon>Pseudomonadati</taxon>
        <taxon>Pseudomonadota</taxon>
        <taxon>Gammaproteobacteria</taxon>
        <taxon>Enterobacterales</taxon>
        <taxon>Enterobacteriaceae</taxon>
        <taxon>Mangrovibacter</taxon>
    </lineage>
</organism>
<dbReference type="Gene3D" id="3.20.20.450">
    <property type="entry name" value="EAL domain"/>
    <property type="match status" value="1"/>
</dbReference>
<dbReference type="SUPFAM" id="SSF141868">
    <property type="entry name" value="EAL domain-like"/>
    <property type="match status" value="1"/>
</dbReference>
<dbReference type="AlphaFoldDB" id="A0A1B7L6V0"/>
<evidence type="ECO:0000313" key="2">
    <source>
        <dbReference type="EMBL" id="OAT78077.1"/>
    </source>
</evidence>
<feature type="domain" description="EAL" evidence="1">
    <location>
        <begin position="1"/>
        <end position="240"/>
    </location>
</feature>
<evidence type="ECO:0000259" key="1">
    <source>
        <dbReference type="PROSITE" id="PS50883"/>
    </source>
</evidence>
<dbReference type="PROSITE" id="PS50883">
    <property type="entry name" value="EAL"/>
    <property type="match status" value="1"/>
</dbReference>
<dbReference type="EMBL" id="LYRP01000002">
    <property type="protein sequence ID" value="OAT78077.1"/>
    <property type="molecule type" value="Genomic_DNA"/>
</dbReference>
<reference evidence="3" key="1">
    <citation type="submission" date="2016-05" db="EMBL/GenBank/DDBJ databases">
        <authorList>
            <person name="Behera P."/>
            <person name="Vaishampayan P."/>
            <person name="Singh N."/>
            <person name="Raina V."/>
            <person name="Suar M."/>
            <person name="Pattnaik A."/>
            <person name="Rastogi G."/>
        </authorList>
    </citation>
    <scope>NUCLEOTIDE SEQUENCE [LARGE SCALE GENOMIC DNA]</scope>
    <source>
        <strain evidence="3">MP23</strain>
    </source>
</reference>
<dbReference type="RefSeq" id="WP_064595668.1">
    <property type="nucleotide sequence ID" value="NZ_CP134782.1"/>
</dbReference>
<dbReference type="InterPro" id="IPR035919">
    <property type="entry name" value="EAL_sf"/>
</dbReference>
<proteinExistence type="predicted"/>
<dbReference type="Pfam" id="PF00563">
    <property type="entry name" value="EAL"/>
    <property type="match status" value="1"/>
</dbReference>
<gene>
    <name evidence="2" type="ORF">A9B99_18200</name>
</gene>
<sequence length="242" mass="27431">MVVTLECAYYSQCLFQPFRRSDGSLYGVELVTRFVTEDGVVQMPESLVSTRLSPLQHSQLLEEKVTLLRSFQAAFLKHNLVIWLPVEQNSARCILSDESLVRYLTNIPGLHLGITEQFLASGDHYLTNLFSSLERHFLLALLNYGAGHISGQLIFQRQFNAIMLDKQFVQSCLKKTSFRSVMYAILNQVGAVCHALVINGIDDEKSFTRTRLLPFTAMQGALWPPEIPENLMLLLYGNPLYP</sequence>
<dbReference type="InterPro" id="IPR001633">
    <property type="entry name" value="EAL_dom"/>
</dbReference>
<protein>
    <recommendedName>
        <fullName evidence="1">EAL domain-containing protein</fullName>
    </recommendedName>
</protein>
<comment type="caution">
    <text evidence="2">The sequence shown here is derived from an EMBL/GenBank/DDBJ whole genome shotgun (WGS) entry which is preliminary data.</text>
</comment>
<name>A0A1B7L6V0_9ENTR</name>
<dbReference type="Proteomes" id="UP000078225">
    <property type="component" value="Unassembled WGS sequence"/>
</dbReference>
<accession>A0A1B7L6V0</accession>
<dbReference type="STRING" id="1691903.A9B99_18200"/>
<evidence type="ECO:0000313" key="3">
    <source>
        <dbReference type="Proteomes" id="UP000078225"/>
    </source>
</evidence>
<keyword evidence="3" id="KW-1185">Reference proteome</keyword>
<dbReference type="OrthoDB" id="8552213at2"/>